<name>M5UA69_9BACT</name>
<dbReference type="AlphaFoldDB" id="M5UA69"/>
<evidence type="ECO:0000313" key="1">
    <source>
        <dbReference type="EMBL" id="EMI58327.1"/>
    </source>
</evidence>
<accession>M5UA69</accession>
<gene>
    <name evidence="1" type="ORF">RSSM_00219</name>
</gene>
<sequence>MEANCRTVGPSVSLRGLWSKAADLDEENECPFGPLDVETTT</sequence>
<dbReference type="EMBL" id="ANOH01000019">
    <property type="protein sequence ID" value="EMI58327.1"/>
    <property type="molecule type" value="Genomic_DNA"/>
</dbReference>
<protein>
    <submittedName>
        <fullName evidence="1">Uncharacterized protein</fullName>
    </submittedName>
</protein>
<dbReference type="Proteomes" id="UP000011885">
    <property type="component" value="Unassembled WGS sequence"/>
</dbReference>
<proteinExistence type="predicted"/>
<comment type="caution">
    <text evidence="1">The sequence shown here is derived from an EMBL/GenBank/DDBJ whole genome shotgun (WGS) entry which is preliminary data.</text>
</comment>
<evidence type="ECO:0000313" key="2">
    <source>
        <dbReference type="Proteomes" id="UP000011885"/>
    </source>
</evidence>
<organism evidence="1 2">
    <name type="scientific">Rhodopirellula sallentina SM41</name>
    <dbReference type="NCBI Taxonomy" id="1263870"/>
    <lineage>
        <taxon>Bacteria</taxon>
        <taxon>Pseudomonadati</taxon>
        <taxon>Planctomycetota</taxon>
        <taxon>Planctomycetia</taxon>
        <taxon>Pirellulales</taxon>
        <taxon>Pirellulaceae</taxon>
        <taxon>Rhodopirellula</taxon>
    </lineage>
</organism>
<keyword evidence="2" id="KW-1185">Reference proteome</keyword>
<dbReference type="PATRIC" id="fig|1263870.3.peg.243"/>
<reference evidence="1 2" key="1">
    <citation type="journal article" date="2013" name="Mar. Genomics">
        <title>Expression of sulfatases in Rhodopirellula baltica and the diversity of sulfatases in the genus Rhodopirellula.</title>
        <authorList>
            <person name="Wegner C.E."/>
            <person name="Richter-Heitmann T."/>
            <person name="Klindworth A."/>
            <person name="Klockow C."/>
            <person name="Richter M."/>
            <person name="Achstetter T."/>
            <person name="Glockner F.O."/>
            <person name="Harder J."/>
        </authorList>
    </citation>
    <scope>NUCLEOTIDE SEQUENCE [LARGE SCALE GENOMIC DNA]</scope>
    <source>
        <strain evidence="1 2">SM41</strain>
    </source>
</reference>